<dbReference type="Gene3D" id="1.10.10.60">
    <property type="entry name" value="Homeodomain-like"/>
    <property type="match status" value="1"/>
</dbReference>
<feature type="domain" description="HTH araC/xylS-type" evidence="4">
    <location>
        <begin position="133"/>
        <end position="231"/>
    </location>
</feature>
<keyword evidence="1" id="KW-0805">Transcription regulation</keyword>
<comment type="caution">
    <text evidence="5">The sequence shown here is derived from an EMBL/GenBank/DDBJ whole genome shotgun (WGS) entry which is preliminary data.</text>
</comment>
<evidence type="ECO:0000256" key="3">
    <source>
        <dbReference type="ARBA" id="ARBA00023163"/>
    </source>
</evidence>
<evidence type="ECO:0000313" key="5">
    <source>
        <dbReference type="EMBL" id="TDW87135.1"/>
    </source>
</evidence>
<protein>
    <submittedName>
        <fullName evidence="5">Helix-turn-helix protein</fullName>
    </submittedName>
</protein>
<dbReference type="Pfam" id="PF12833">
    <property type="entry name" value="HTH_18"/>
    <property type="match status" value="1"/>
</dbReference>
<evidence type="ECO:0000313" key="6">
    <source>
        <dbReference type="Proteomes" id="UP000295060"/>
    </source>
</evidence>
<evidence type="ECO:0000259" key="4">
    <source>
        <dbReference type="PROSITE" id="PS01124"/>
    </source>
</evidence>
<dbReference type="InterPro" id="IPR009057">
    <property type="entry name" value="Homeodomain-like_sf"/>
</dbReference>
<organism evidence="5 6">
    <name type="scientific">Kribbella pratensis</name>
    <dbReference type="NCBI Taxonomy" id="2512112"/>
    <lineage>
        <taxon>Bacteria</taxon>
        <taxon>Bacillati</taxon>
        <taxon>Actinomycetota</taxon>
        <taxon>Actinomycetes</taxon>
        <taxon>Propionibacteriales</taxon>
        <taxon>Kribbellaceae</taxon>
        <taxon>Kribbella</taxon>
    </lineage>
</organism>
<dbReference type="PROSITE" id="PS01124">
    <property type="entry name" value="HTH_ARAC_FAMILY_2"/>
    <property type="match status" value="1"/>
</dbReference>
<sequence>MHPWIENVALQAPTTPITVLPPDPATTVVWRMTHAGESDVLIAGPRTRAAYHTSKDLPVCLRLRIRPGRALPLLGAAADELVDRTVPLSDLTGSSANALAGRLVTYKDEPEQAVEVLGDFLLGRLPRRLPDRLELVGEAAAELASEAAPRTVGETAQRLGVSERYLRRVFREAVGVSPKHFARITRVRTVIAHARRSWSDAAACAGYTDQSHLIADFRSLMRVTPEAYATGRVPLSTC</sequence>
<dbReference type="InterPro" id="IPR018060">
    <property type="entry name" value="HTH_AraC"/>
</dbReference>
<evidence type="ECO:0000256" key="1">
    <source>
        <dbReference type="ARBA" id="ARBA00023015"/>
    </source>
</evidence>
<accession>A0ABY2F9X4</accession>
<dbReference type="SMART" id="SM00342">
    <property type="entry name" value="HTH_ARAC"/>
    <property type="match status" value="1"/>
</dbReference>
<keyword evidence="6" id="KW-1185">Reference proteome</keyword>
<dbReference type="RefSeq" id="WP_134131119.1">
    <property type="nucleotide sequence ID" value="NZ_SODU01000003.1"/>
</dbReference>
<dbReference type="Proteomes" id="UP000295060">
    <property type="component" value="Unassembled WGS sequence"/>
</dbReference>
<dbReference type="EMBL" id="SODU01000003">
    <property type="protein sequence ID" value="TDW87135.1"/>
    <property type="molecule type" value="Genomic_DNA"/>
</dbReference>
<dbReference type="SUPFAM" id="SSF46689">
    <property type="entry name" value="Homeodomain-like"/>
    <property type="match status" value="2"/>
</dbReference>
<keyword evidence="3" id="KW-0804">Transcription</keyword>
<dbReference type="PANTHER" id="PTHR46796">
    <property type="entry name" value="HTH-TYPE TRANSCRIPTIONAL ACTIVATOR RHAS-RELATED"/>
    <property type="match status" value="1"/>
</dbReference>
<keyword evidence="2" id="KW-0238">DNA-binding</keyword>
<proteinExistence type="predicted"/>
<gene>
    <name evidence="5" type="ORF">EV137_5207</name>
</gene>
<reference evidence="5 6" key="1">
    <citation type="submission" date="2019-03" db="EMBL/GenBank/DDBJ databases">
        <title>Genomic Encyclopedia of Type Strains, Phase III (KMG-III): the genomes of soil and plant-associated and newly described type strains.</title>
        <authorList>
            <person name="Whitman W."/>
        </authorList>
    </citation>
    <scope>NUCLEOTIDE SEQUENCE [LARGE SCALE GENOMIC DNA]</scope>
    <source>
        <strain evidence="5 6">VKMAc-2574</strain>
    </source>
</reference>
<dbReference type="InterPro" id="IPR050204">
    <property type="entry name" value="AraC_XylS_family_regulators"/>
</dbReference>
<name>A0ABY2F9X4_9ACTN</name>
<evidence type="ECO:0000256" key="2">
    <source>
        <dbReference type="ARBA" id="ARBA00023125"/>
    </source>
</evidence>